<dbReference type="InterPro" id="IPR002711">
    <property type="entry name" value="HNH"/>
</dbReference>
<keyword evidence="3" id="KW-0378">Hydrolase</keyword>
<evidence type="ECO:0000313" key="4">
    <source>
        <dbReference type="Proteomes" id="UP000830116"/>
    </source>
</evidence>
<dbReference type="GO" id="GO:0004519">
    <property type="term" value="F:endonuclease activity"/>
    <property type="evidence" value="ECO:0007669"/>
    <property type="project" value="UniProtKB-KW"/>
</dbReference>
<accession>A0ABY4C8N3</accession>
<organism evidence="3 4">
    <name type="scientific">Bdellovibrio reynosensis</name>
    <dbReference type="NCBI Taxonomy" id="2835041"/>
    <lineage>
        <taxon>Bacteria</taxon>
        <taxon>Pseudomonadati</taxon>
        <taxon>Bdellovibrionota</taxon>
        <taxon>Bdellovibrionia</taxon>
        <taxon>Bdellovibrionales</taxon>
        <taxon>Pseudobdellovibrionaceae</taxon>
        <taxon>Bdellovibrio</taxon>
    </lineage>
</organism>
<feature type="compositionally biased region" description="Polar residues" evidence="1">
    <location>
        <begin position="93"/>
        <end position="107"/>
    </location>
</feature>
<dbReference type="Proteomes" id="UP000830116">
    <property type="component" value="Chromosome"/>
</dbReference>
<dbReference type="Pfam" id="PF01844">
    <property type="entry name" value="HNH"/>
    <property type="match status" value="1"/>
</dbReference>
<dbReference type="PANTHER" id="PTHR33877">
    <property type="entry name" value="SLL1193 PROTEIN"/>
    <property type="match status" value="1"/>
</dbReference>
<dbReference type="InterPro" id="IPR003615">
    <property type="entry name" value="HNH_nuc"/>
</dbReference>
<feature type="domain" description="HNH nuclease" evidence="2">
    <location>
        <begin position="27"/>
        <end position="78"/>
    </location>
</feature>
<protein>
    <submittedName>
        <fullName evidence="3">HNH endonuclease</fullName>
    </submittedName>
</protein>
<dbReference type="Gene3D" id="1.10.30.50">
    <property type="match status" value="1"/>
</dbReference>
<dbReference type="EMBL" id="CP093442">
    <property type="protein sequence ID" value="UOF01287.1"/>
    <property type="molecule type" value="Genomic_DNA"/>
</dbReference>
<sequence length="114" mass="12834">MDYFFSPASSEHQKREKAKARELRLSQWWKQELGKGLCYHCGLRFKPAELTMDHLIPIARGGKSNKNNCVTSCKDCNSKKGYKTRAEMALEELTSSTAVSEDPLTTDNSEDSGD</sequence>
<name>A0ABY4C8N3_9BACT</name>
<feature type="region of interest" description="Disordered" evidence="1">
    <location>
        <begin position="92"/>
        <end position="114"/>
    </location>
</feature>
<dbReference type="PANTHER" id="PTHR33877:SF1">
    <property type="entry name" value="TYPE IV METHYL-DIRECTED RESTRICTION ENZYME ECOKMCRA"/>
    <property type="match status" value="1"/>
</dbReference>
<dbReference type="SMART" id="SM00507">
    <property type="entry name" value="HNHc"/>
    <property type="match status" value="1"/>
</dbReference>
<gene>
    <name evidence="3" type="ORF">MNR06_16455</name>
</gene>
<keyword evidence="4" id="KW-1185">Reference proteome</keyword>
<reference evidence="3" key="1">
    <citation type="submission" date="2022-03" db="EMBL/GenBank/DDBJ databases">
        <title>Genome Identification and Characterization of new species Bdellovibrio reynosense LBG001 sp. nov. from a Mexico soil sample.</title>
        <authorList>
            <person name="Camilli A."/>
            <person name="Ajao Y."/>
            <person name="Guo X."/>
        </authorList>
    </citation>
    <scope>NUCLEOTIDE SEQUENCE</scope>
    <source>
        <strain evidence="3">LBG001</strain>
    </source>
</reference>
<dbReference type="RefSeq" id="WP_243537690.1">
    <property type="nucleotide sequence ID" value="NZ_CP093442.1"/>
</dbReference>
<proteinExistence type="predicted"/>
<keyword evidence="3" id="KW-0255">Endonuclease</keyword>
<keyword evidence="3" id="KW-0540">Nuclease</keyword>
<evidence type="ECO:0000259" key="2">
    <source>
        <dbReference type="SMART" id="SM00507"/>
    </source>
</evidence>
<evidence type="ECO:0000313" key="3">
    <source>
        <dbReference type="EMBL" id="UOF01287.1"/>
    </source>
</evidence>
<dbReference type="CDD" id="cd00085">
    <property type="entry name" value="HNHc"/>
    <property type="match status" value="1"/>
</dbReference>
<dbReference type="InterPro" id="IPR052892">
    <property type="entry name" value="NA-targeting_endonuclease"/>
</dbReference>
<evidence type="ECO:0000256" key="1">
    <source>
        <dbReference type="SAM" id="MobiDB-lite"/>
    </source>
</evidence>